<keyword evidence="1" id="KW-0472">Membrane</keyword>
<keyword evidence="3" id="KW-1185">Reference proteome</keyword>
<protein>
    <recommendedName>
        <fullName evidence="4">Type 4 fimbrial biogenesis protein PilX N-terminal domain-containing protein</fullName>
    </recommendedName>
</protein>
<accession>A0ABW2K4G1</accession>
<organism evidence="2 3">
    <name type="scientific">Halobacillus campisalis</name>
    <dbReference type="NCBI Taxonomy" id="435909"/>
    <lineage>
        <taxon>Bacteria</taxon>
        <taxon>Bacillati</taxon>
        <taxon>Bacillota</taxon>
        <taxon>Bacilli</taxon>
        <taxon>Bacillales</taxon>
        <taxon>Bacillaceae</taxon>
        <taxon>Halobacillus</taxon>
    </lineage>
</organism>
<name>A0ABW2K4G1_9BACI</name>
<feature type="transmembrane region" description="Helical" evidence="1">
    <location>
        <begin position="12"/>
        <end position="33"/>
    </location>
</feature>
<comment type="caution">
    <text evidence="2">The sequence shown here is derived from an EMBL/GenBank/DDBJ whole genome shotgun (WGS) entry which is preliminary data.</text>
</comment>
<sequence length="140" mass="15733">MKLFSNERGAALIMVLFLIVFMGLLFTVAGFQLTSTGKQVTLSQKHLQAENLAVMGQDYFRSFLNKIEPEIVEGDTSQQILEYWGSETTITMDDASLQTEYTVRVFEHPTEPNKLQYESIGRSGEVEEVIEGTVTIESAE</sequence>
<keyword evidence="1" id="KW-0812">Transmembrane</keyword>
<evidence type="ECO:0008006" key="4">
    <source>
        <dbReference type="Google" id="ProtNLM"/>
    </source>
</evidence>
<dbReference type="RefSeq" id="WP_289214580.1">
    <property type="nucleotide sequence ID" value="NZ_JAPVRC010000001.1"/>
</dbReference>
<reference evidence="3" key="1">
    <citation type="journal article" date="2019" name="Int. J. Syst. Evol. Microbiol.">
        <title>The Global Catalogue of Microorganisms (GCM) 10K type strain sequencing project: providing services to taxonomists for standard genome sequencing and annotation.</title>
        <authorList>
            <consortium name="The Broad Institute Genomics Platform"/>
            <consortium name="The Broad Institute Genome Sequencing Center for Infectious Disease"/>
            <person name="Wu L."/>
            <person name="Ma J."/>
        </authorList>
    </citation>
    <scope>NUCLEOTIDE SEQUENCE [LARGE SCALE GENOMIC DNA]</scope>
    <source>
        <strain evidence="3">CCUG 73951</strain>
    </source>
</reference>
<evidence type="ECO:0000313" key="3">
    <source>
        <dbReference type="Proteomes" id="UP001596494"/>
    </source>
</evidence>
<dbReference type="EMBL" id="JBHTBY010000006">
    <property type="protein sequence ID" value="MFC7321037.1"/>
    <property type="molecule type" value="Genomic_DNA"/>
</dbReference>
<gene>
    <name evidence="2" type="ORF">ACFQMN_09105</name>
</gene>
<proteinExistence type="predicted"/>
<dbReference type="Proteomes" id="UP001596494">
    <property type="component" value="Unassembled WGS sequence"/>
</dbReference>
<keyword evidence="1" id="KW-1133">Transmembrane helix</keyword>
<evidence type="ECO:0000256" key="1">
    <source>
        <dbReference type="SAM" id="Phobius"/>
    </source>
</evidence>
<evidence type="ECO:0000313" key="2">
    <source>
        <dbReference type="EMBL" id="MFC7321037.1"/>
    </source>
</evidence>